<feature type="region of interest" description="Disordered" evidence="6">
    <location>
        <begin position="525"/>
        <end position="550"/>
    </location>
</feature>
<evidence type="ECO:0000256" key="4">
    <source>
        <dbReference type="ARBA" id="ARBA00023204"/>
    </source>
</evidence>
<comment type="subcellular location">
    <subcellularLocation>
        <location evidence="1">Nucleus</location>
    </subcellularLocation>
</comment>
<dbReference type="InterPro" id="IPR014762">
    <property type="entry name" value="DNA_mismatch_repair_CS"/>
</dbReference>
<keyword evidence="5" id="KW-0539">Nucleus</keyword>
<keyword evidence="4" id="KW-0234">DNA repair</keyword>
<dbReference type="InterPro" id="IPR036890">
    <property type="entry name" value="HATPase_C_sf"/>
</dbReference>
<dbReference type="GO" id="GO:0005524">
    <property type="term" value="F:ATP binding"/>
    <property type="evidence" value="ECO:0007669"/>
    <property type="project" value="InterPro"/>
</dbReference>
<protein>
    <recommendedName>
        <fullName evidence="7">DNA mismatch repair protein S5 domain-containing protein</fullName>
    </recommendedName>
</protein>
<evidence type="ECO:0000256" key="1">
    <source>
        <dbReference type="ARBA" id="ARBA00004123"/>
    </source>
</evidence>
<dbReference type="FunFam" id="3.30.565.10:FF:000109">
    <property type="entry name" value="Related to MLH1-DNA mismatch repair protein"/>
    <property type="match status" value="1"/>
</dbReference>
<dbReference type="Pfam" id="PF01119">
    <property type="entry name" value="DNA_mis_repair"/>
    <property type="match status" value="1"/>
</dbReference>
<evidence type="ECO:0000313" key="9">
    <source>
        <dbReference type="Proteomes" id="UP000053237"/>
    </source>
</evidence>
<dbReference type="OrthoDB" id="10254304at2759"/>
<keyword evidence="3" id="KW-0227">DNA damage</keyword>
<dbReference type="Pfam" id="PF16413">
    <property type="entry name" value="Mlh1_C"/>
    <property type="match status" value="1"/>
</dbReference>
<dbReference type="InterPro" id="IPR013507">
    <property type="entry name" value="DNA_mismatch_S5_2-like"/>
</dbReference>
<dbReference type="CDD" id="cd16926">
    <property type="entry name" value="HATPase_MutL-MLH-PMS-like"/>
    <property type="match status" value="1"/>
</dbReference>
<dbReference type="PANTHER" id="PTHR10073">
    <property type="entry name" value="DNA MISMATCH REPAIR PROTEIN MLH, PMS, MUTL"/>
    <property type="match status" value="1"/>
</dbReference>
<dbReference type="GO" id="GO:0140664">
    <property type="term" value="F:ATP-dependent DNA damage sensor activity"/>
    <property type="evidence" value="ECO:0007669"/>
    <property type="project" value="InterPro"/>
</dbReference>
<evidence type="ECO:0000256" key="3">
    <source>
        <dbReference type="ARBA" id="ARBA00022763"/>
    </source>
</evidence>
<dbReference type="FunCoup" id="A0A024GIU0">
    <property type="interactions" value="323"/>
</dbReference>
<keyword evidence="9" id="KW-1185">Reference proteome</keyword>
<feature type="region of interest" description="Disordered" evidence="6">
    <location>
        <begin position="481"/>
        <end position="511"/>
    </location>
</feature>
<dbReference type="InterPro" id="IPR002099">
    <property type="entry name" value="MutL/Mlh/PMS"/>
</dbReference>
<dbReference type="Pfam" id="PF13589">
    <property type="entry name" value="HATPase_c_3"/>
    <property type="match status" value="1"/>
</dbReference>
<dbReference type="SUPFAM" id="SSF54211">
    <property type="entry name" value="Ribosomal protein S5 domain 2-like"/>
    <property type="match status" value="1"/>
</dbReference>
<dbReference type="InterPro" id="IPR020568">
    <property type="entry name" value="Ribosomal_Su5_D2-typ_SF"/>
</dbReference>
<dbReference type="FunFam" id="3.30.230.10:FF:000014">
    <property type="entry name" value="DNA mismatch repair protein Mlh1"/>
    <property type="match status" value="1"/>
</dbReference>
<dbReference type="SMART" id="SM01340">
    <property type="entry name" value="DNA_mis_repair"/>
    <property type="match status" value="1"/>
</dbReference>
<dbReference type="InterPro" id="IPR014721">
    <property type="entry name" value="Ribsml_uS5_D2-typ_fold_subgr"/>
</dbReference>
<dbReference type="GO" id="GO:0032389">
    <property type="term" value="C:MutLalpha complex"/>
    <property type="evidence" value="ECO:0007669"/>
    <property type="project" value="TreeGrafter"/>
</dbReference>
<dbReference type="Gene3D" id="3.30.565.10">
    <property type="entry name" value="Histidine kinase-like ATPase, C-terminal domain"/>
    <property type="match status" value="1"/>
</dbReference>
<dbReference type="Proteomes" id="UP000053237">
    <property type="component" value="Unassembled WGS sequence"/>
</dbReference>
<dbReference type="InterPro" id="IPR032189">
    <property type="entry name" value="Mlh1_C"/>
</dbReference>
<feature type="compositionally biased region" description="Basic and acidic residues" evidence="6">
    <location>
        <begin position="502"/>
        <end position="511"/>
    </location>
</feature>
<dbReference type="AlphaFoldDB" id="A0A024GIU0"/>
<feature type="compositionally biased region" description="Polar residues" evidence="6">
    <location>
        <begin position="534"/>
        <end position="550"/>
    </location>
</feature>
<feature type="domain" description="DNA mismatch repair protein S5" evidence="7">
    <location>
        <begin position="224"/>
        <end position="369"/>
    </location>
</feature>
<dbReference type="GO" id="GO:0016887">
    <property type="term" value="F:ATP hydrolysis activity"/>
    <property type="evidence" value="ECO:0007669"/>
    <property type="project" value="InterPro"/>
</dbReference>
<dbReference type="InterPro" id="IPR038973">
    <property type="entry name" value="MutL/Mlh/Pms-like"/>
</dbReference>
<evidence type="ECO:0000256" key="2">
    <source>
        <dbReference type="ARBA" id="ARBA00006082"/>
    </source>
</evidence>
<organism evidence="8 9">
    <name type="scientific">Albugo candida</name>
    <dbReference type="NCBI Taxonomy" id="65357"/>
    <lineage>
        <taxon>Eukaryota</taxon>
        <taxon>Sar</taxon>
        <taxon>Stramenopiles</taxon>
        <taxon>Oomycota</taxon>
        <taxon>Peronosporomycetes</taxon>
        <taxon>Albuginales</taxon>
        <taxon>Albuginaceae</taxon>
        <taxon>Albugo</taxon>
    </lineage>
</organism>
<reference evidence="8 9" key="1">
    <citation type="submission" date="2012-05" db="EMBL/GenBank/DDBJ databases">
        <title>Recombination and specialization in a pathogen metapopulation.</title>
        <authorList>
            <person name="Gardiner A."/>
            <person name="Kemen E."/>
            <person name="Schultz-Larsen T."/>
            <person name="MacLean D."/>
            <person name="Van Oosterhout C."/>
            <person name="Jones J.D.G."/>
        </authorList>
    </citation>
    <scope>NUCLEOTIDE SEQUENCE [LARGE SCALE GENOMIC DNA]</scope>
    <source>
        <strain evidence="8 9">Ac Nc2</strain>
    </source>
</reference>
<comment type="similarity">
    <text evidence="2">Belongs to the DNA mismatch repair MutL/HexB family.</text>
</comment>
<accession>A0A024GIU0</accession>
<evidence type="ECO:0000256" key="6">
    <source>
        <dbReference type="SAM" id="MobiDB-lite"/>
    </source>
</evidence>
<dbReference type="STRING" id="65357.A0A024GIU0"/>
<name>A0A024GIU0_9STRA</name>
<dbReference type="Gene3D" id="3.30.230.10">
    <property type="match status" value="1"/>
</dbReference>
<gene>
    <name evidence="8" type="ORF">BN9_071930</name>
</gene>
<dbReference type="SUPFAM" id="SSF55874">
    <property type="entry name" value="ATPase domain of HSP90 chaperone/DNA topoisomerase II/histidine kinase"/>
    <property type="match status" value="1"/>
</dbReference>
<sequence length="810" mass="91566">MRRIERLSAQVVNRIAAGEVIHRPENAVKELLENSIDAGATNISITISQGGIKLIQIQDNGKGIHRDDLKIVCERFTTSKIQKFEDLCWIQSFGFRGEALASISHVAHVTITSKPSTQECAFRAKYRDGKPIASCPKSACDPAPCAGKDGTLIVIEDLFYNLPTRRQALKNAAEQYQRILDIVQKYAIHFASKKIGFVCKKHQEMNCSLNTVQAASLGKTRQVVQSIFGTKLASELLSFQHTVAMDGITTGKLEPCQVEGLISNANFRLIHVFGRYLSTFDMCLCSLKRGHIFFFINHRLVSCGALKRACEYMYSMHIPKQCHPFLYLSLLMPSQNIDVNVHPTKQEVHFLYEEEIVQSIVNALENEIKKNDQSRTFLLQPIQNLMSQSETKASGPCLTTSSEKIKKSLSCSQALDTDGDEGSQKSCISIDLSAKPVPMSRKYDALKTPNRMVRTDPRTISIEKYRITSSQKNRLTSSALVRTHESVDTSRSNSISSSCKKPRLEKSLEDAHPISARLDFNKLEDDAEPEPEQSIESQASVVGTPTQNRTMPTSVRNLIQQIQAKRNSQLVKLFREHTFVGIVDHRFTLLQYRTKLYIVQHQKIATSFFYEQLLSRFGQLEAFQIAPPLPVYELLYEALCNPRVGYDEEDGPQDQLAEEMKAVLVVQGRMLAEYFSIDIDSAGMLHHLPVILPHHLPSLHSLPEFLFRLATDVNWEEEEQCLSNIAEIVAKWYGELRYPEETNEMHNANKEKAPERIGGMDKTSDMLEHVIFPAMKVKSTAFTPPYDLNTDDIIRPIACLTKLYKVFERC</sequence>
<dbReference type="GO" id="GO:0006298">
    <property type="term" value="P:mismatch repair"/>
    <property type="evidence" value="ECO:0007669"/>
    <property type="project" value="InterPro"/>
</dbReference>
<dbReference type="NCBIfam" id="TIGR00585">
    <property type="entry name" value="mutl"/>
    <property type="match status" value="1"/>
</dbReference>
<proteinExistence type="inferred from homology"/>
<feature type="compositionally biased region" description="Low complexity" evidence="6">
    <location>
        <begin position="489"/>
        <end position="498"/>
    </location>
</feature>
<dbReference type="PROSITE" id="PS00058">
    <property type="entry name" value="DNA_MISMATCH_REPAIR_1"/>
    <property type="match status" value="1"/>
</dbReference>
<evidence type="ECO:0000256" key="5">
    <source>
        <dbReference type="ARBA" id="ARBA00023242"/>
    </source>
</evidence>
<evidence type="ECO:0000259" key="7">
    <source>
        <dbReference type="SMART" id="SM01340"/>
    </source>
</evidence>
<evidence type="ECO:0000313" key="8">
    <source>
        <dbReference type="EMBL" id="CCI46264.1"/>
    </source>
</evidence>
<dbReference type="PANTHER" id="PTHR10073:SF12">
    <property type="entry name" value="DNA MISMATCH REPAIR PROTEIN MLH1"/>
    <property type="match status" value="1"/>
</dbReference>
<dbReference type="GO" id="GO:0030983">
    <property type="term" value="F:mismatched DNA binding"/>
    <property type="evidence" value="ECO:0007669"/>
    <property type="project" value="InterPro"/>
</dbReference>
<comment type="caution">
    <text evidence="8">The sequence shown here is derived from an EMBL/GenBank/DDBJ whole genome shotgun (WGS) entry which is preliminary data.</text>
</comment>
<dbReference type="EMBL" id="CAIX01000121">
    <property type="protein sequence ID" value="CCI46264.1"/>
    <property type="molecule type" value="Genomic_DNA"/>
</dbReference>
<dbReference type="InParanoid" id="A0A024GIU0"/>